<dbReference type="Pfam" id="PF00194">
    <property type="entry name" value="Carb_anhydrase"/>
    <property type="match status" value="1"/>
</dbReference>
<gene>
    <name evidence="9" type="ORF">O970_01755</name>
</gene>
<dbReference type="GO" id="GO:0004089">
    <property type="term" value="F:carbonate dehydratase activity"/>
    <property type="evidence" value="ECO:0007669"/>
    <property type="project" value="UniProtKB-EC"/>
</dbReference>
<dbReference type="InterPro" id="IPR001148">
    <property type="entry name" value="CA_dom"/>
</dbReference>
<evidence type="ECO:0000256" key="2">
    <source>
        <dbReference type="ARBA" id="ARBA00012925"/>
    </source>
</evidence>
<reference evidence="9 10" key="1">
    <citation type="journal article" date="2014" name="Appl. Environ. Microbiol.">
        <title>Genomic features of a bumble bee symbiont reflect its host environment.</title>
        <authorList>
            <person name="Martinson V.G."/>
            <person name="Magoc T."/>
            <person name="Koch H."/>
            <person name="Salzberg S.L."/>
            <person name="Moran N.A."/>
        </authorList>
    </citation>
    <scope>NUCLEOTIDE SEQUENCE [LARGE SCALE GENOMIC DNA]</scope>
    <source>
        <strain evidence="9 10">Bimp</strain>
    </source>
</reference>
<feature type="domain" description="Alpha-carbonic anhydrase" evidence="8">
    <location>
        <begin position="21"/>
        <end position="244"/>
    </location>
</feature>
<keyword evidence="7" id="KW-0732">Signal</keyword>
<evidence type="ECO:0000313" key="9">
    <source>
        <dbReference type="EMBL" id="TEA27810.1"/>
    </source>
</evidence>
<dbReference type="SUPFAM" id="SSF51069">
    <property type="entry name" value="Carbonic anhydrase"/>
    <property type="match status" value="1"/>
</dbReference>
<accession>A0AB94IEB8</accession>
<sequence length="244" mass="27721">MIKNAIFLAILTTSSSVLAGVHWGYEGPEGPENWGKLSAEYQICQTGKNQSPININHIQHAKLDKMEIHYDQIDGNIVNNGHTIQVSENDNSDYIVLDDEKYFLNQFHFHTPSENQIERKTFPAECHFVHTDKSGNLMVLAIMFEEGDSNPVVDKLFSILDDEENHPNNFAHLDISALLPVQKHYYRFSGSLTTPPCSEGVIWNVMAQPVTLSKAQIDRFEKVFKHHNNRPIQPLNGRLIVADE</sequence>
<name>A0AB94IEB8_9GAMM</name>
<dbReference type="AlphaFoldDB" id="A0AB94IEB8"/>
<dbReference type="PANTHER" id="PTHR18952:SF265">
    <property type="entry name" value="CARBONIC ANHYDRASE"/>
    <property type="match status" value="1"/>
</dbReference>
<comment type="catalytic activity">
    <reaction evidence="6">
        <text>hydrogencarbonate + H(+) = CO2 + H2O</text>
        <dbReference type="Rhea" id="RHEA:10748"/>
        <dbReference type="ChEBI" id="CHEBI:15377"/>
        <dbReference type="ChEBI" id="CHEBI:15378"/>
        <dbReference type="ChEBI" id="CHEBI:16526"/>
        <dbReference type="ChEBI" id="CHEBI:17544"/>
        <dbReference type="EC" id="4.2.1.1"/>
    </reaction>
</comment>
<evidence type="ECO:0000259" key="8">
    <source>
        <dbReference type="PROSITE" id="PS51144"/>
    </source>
</evidence>
<protein>
    <recommendedName>
        <fullName evidence="2">carbonic anhydrase</fullName>
        <ecNumber evidence="2">4.2.1.1</ecNumber>
    </recommendedName>
</protein>
<dbReference type="Proteomes" id="UP000506160">
    <property type="component" value="Unassembled WGS sequence"/>
</dbReference>
<dbReference type="InterPro" id="IPR023561">
    <property type="entry name" value="Carbonic_anhydrase_a-class"/>
</dbReference>
<dbReference type="EC" id="4.2.1.1" evidence="2"/>
<dbReference type="EMBL" id="AWGA01000016">
    <property type="protein sequence ID" value="TEA27810.1"/>
    <property type="molecule type" value="Genomic_DNA"/>
</dbReference>
<dbReference type="Gene3D" id="3.10.200.10">
    <property type="entry name" value="Alpha carbonic anhydrase"/>
    <property type="match status" value="1"/>
</dbReference>
<dbReference type="InterPro" id="IPR036398">
    <property type="entry name" value="CA_dom_sf"/>
</dbReference>
<evidence type="ECO:0000256" key="1">
    <source>
        <dbReference type="ARBA" id="ARBA00010718"/>
    </source>
</evidence>
<evidence type="ECO:0000256" key="7">
    <source>
        <dbReference type="SAM" id="SignalP"/>
    </source>
</evidence>
<dbReference type="InterPro" id="IPR041891">
    <property type="entry name" value="Alpha_CA_prokaryot-like"/>
</dbReference>
<keyword evidence="5" id="KW-0456">Lyase</keyword>
<organism evidence="9 10">
    <name type="scientific">Candidatus Schmidhempelia bombi str. Bimp</name>
    <dbReference type="NCBI Taxonomy" id="1387197"/>
    <lineage>
        <taxon>Bacteria</taxon>
        <taxon>Pseudomonadati</taxon>
        <taxon>Pseudomonadota</taxon>
        <taxon>Gammaproteobacteria</taxon>
        <taxon>Orbales</taxon>
        <taxon>Orbaceae</taxon>
        <taxon>Candidatus Schmidhempelia</taxon>
    </lineage>
</organism>
<dbReference type="PANTHER" id="PTHR18952">
    <property type="entry name" value="CARBONIC ANHYDRASE"/>
    <property type="match status" value="1"/>
</dbReference>
<proteinExistence type="inferred from homology"/>
<dbReference type="GO" id="GO:0008270">
    <property type="term" value="F:zinc ion binding"/>
    <property type="evidence" value="ECO:0007669"/>
    <property type="project" value="InterPro"/>
</dbReference>
<evidence type="ECO:0000256" key="4">
    <source>
        <dbReference type="ARBA" id="ARBA00022833"/>
    </source>
</evidence>
<keyword evidence="3" id="KW-0479">Metal-binding</keyword>
<keyword evidence="10" id="KW-1185">Reference proteome</keyword>
<dbReference type="SMART" id="SM01057">
    <property type="entry name" value="Carb_anhydrase"/>
    <property type="match status" value="1"/>
</dbReference>
<evidence type="ECO:0000256" key="6">
    <source>
        <dbReference type="ARBA" id="ARBA00048348"/>
    </source>
</evidence>
<evidence type="ECO:0000256" key="5">
    <source>
        <dbReference type="ARBA" id="ARBA00023239"/>
    </source>
</evidence>
<feature type="signal peptide" evidence="7">
    <location>
        <begin position="1"/>
        <end position="19"/>
    </location>
</feature>
<feature type="chain" id="PRO_5044505962" description="carbonic anhydrase" evidence="7">
    <location>
        <begin position="20"/>
        <end position="244"/>
    </location>
</feature>
<dbReference type="CDD" id="cd03124">
    <property type="entry name" value="alpha_CA_prokaryotic_like"/>
    <property type="match status" value="1"/>
</dbReference>
<keyword evidence="4" id="KW-0862">Zinc</keyword>
<comment type="similarity">
    <text evidence="1">Belongs to the alpha-carbonic anhydrase family.</text>
</comment>
<evidence type="ECO:0000313" key="10">
    <source>
        <dbReference type="Proteomes" id="UP000506160"/>
    </source>
</evidence>
<comment type="caution">
    <text evidence="9">The sequence shown here is derived from an EMBL/GenBank/DDBJ whole genome shotgun (WGS) entry which is preliminary data.</text>
</comment>
<dbReference type="PROSITE" id="PS51144">
    <property type="entry name" value="ALPHA_CA_2"/>
    <property type="match status" value="1"/>
</dbReference>
<evidence type="ECO:0000256" key="3">
    <source>
        <dbReference type="ARBA" id="ARBA00022723"/>
    </source>
</evidence>